<keyword evidence="4 5" id="KW-0408">Iron</keyword>
<dbReference type="Proteomes" id="UP000708208">
    <property type="component" value="Unassembled WGS sequence"/>
</dbReference>
<feature type="binding site" evidence="5">
    <location>
        <position position="173"/>
    </location>
    <ligand>
        <name>Fe cation</name>
        <dbReference type="ChEBI" id="CHEBI:24875"/>
        <note>catalytic</note>
    </ligand>
</feature>
<name>A0A8J2K3Q7_9HEXA</name>
<dbReference type="GO" id="GO:0003834">
    <property type="term" value="F:beta-carotene 15,15'-dioxygenase activity"/>
    <property type="evidence" value="ECO:0007669"/>
    <property type="project" value="TreeGrafter"/>
</dbReference>
<dbReference type="GO" id="GO:0046872">
    <property type="term" value="F:metal ion binding"/>
    <property type="evidence" value="ECO:0007669"/>
    <property type="project" value="UniProtKB-KW"/>
</dbReference>
<dbReference type="PANTHER" id="PTHR10543:SF24">
    <property type="entry name" value="CAROTENOID ISOMEROOXYGENASE"/>
    <property type="match status" value="1"/>
</dbReference>
<keyword evidence="7" id="KW-1185">Reference proteome</keyword>
<dbReference type="GO" id="GO:0042574">
    <property type="term" value="P:retinal metabolic process"/>
    <property type="evidence" value="ECO:0007669"/>
    <property type="project" value="TreeGrafter"/>
</dbReference>
<gene>
    <name evidence="6" type="ORF">AFUS01_LOCUS21166</name>
</gene>
<dbReference type="OrthoDB" id="1069523at2759"/>
<feature type="non-terminal residue" evidence="6">
    <location>
        <position position="205"/>
    </location>
</feature>
<reference evidence="6" key="1">
    <citation type="submission" date="2021-06" db="EMBL/GenBank/DDBJ databases">
        <authorList>
            <person name="Hodson N. C."/>
            <person name="Mongue J. A."/>
            <person name="Jaron S. K."/>
        </authorList>
    </citation>
    <scope>NUCLEOTIDE SEQUENCE</scope>
</reference>
<dbReference type="PANTHER" id="PTHR10543">
    <property type="entry name" value="BETA-CAROTENE DIOXYGENASE"/>
    <property type="match status" value="1"/>
</dbReference>
<evidence type="ECO:0000256" key="5">
    <source>
        <dbReference type="PIRSR" id="PIRSR604294-1"/>
    </source>
</evidence>
<comment type="caution">
    <text evidence="6">The sequence shown here is derived from an EMBL/GenBank/DDBJ whole genome shotgun (WGS) entry which is preliminary data.</text>
</comment>
<keyword evidence="2 5" id="KW-0479">Metal-binding</keyword>
<comment type="similarity">
    <text evidence="1">Belongs to the carotenoid oxygenase family.</text>
</comment>
<organism evidence="6 7">
    <name type="scientific">Allacma fusca</name>
    <dbReference type="NCBI Taxonomy" id="39272"/>
    <lineage>
        <taxon>Eukaryota</taxon>
        <taxon>Metazoa</taxon>
        <taxon>Ecdysozoa</taxon>
        <taxon>Arthropoda</taxon>
        <taxon>Hexapoda</taxon>
        <taxon>Collembola</taxon>
        <taxon>Symphypleona</taxon>
        <taxon>Sminthuridae</taxon>
        <taxon>Allacma</taxon>
    </lineage>
</organism>
<evidence type="ECO:0000256" key="1">
    <source>
        <dbReference type="ARBA" id="ARBA00006787"/>
    </source>
</evidence>
<proteinExistence type="inferred from homology"/>
<evidence type="ECO:0000313" key="6">
    <source>
        <dbReference type="EMBL" id="CAG7732668.1"/>
    </source>
</evidence>
<protein>
    <submittedName>
        <fullName evidence="6">Uncharacterized protein</fullName>
    </submittedName>
</protein>
<accession>A0A8J2K3Q7</accession>
<dbReference type="EMBL" id="CAJVCH010235590">
    <property type="protein sequence ID" value="CAG7732668.1"/>
    <property type="molecule type" value="Genomic_DNA"/>
</dbReference>
<dbReference type="GO" id="GO:0016121">
    <property type="term" value="P:carotene catabolic process"/>
    <property type="evidence" value="ECO:0007669"/>
    <property type="project" value="TreeGrafter"/>
</dbReference>
<sequence>MSVNITKLFRSAEETETPEVAIVQGKLPEWVAGTYYRVGPAKFDFKDFTMNHMLDGYAMIAKFDITPERVTFQKKYLQSDSYKRAIAAQRPVITEFGTPACSDPNKSLFSKFVTALMPEFSDNDYSTLLKIGPDLFSICDTCYFRQVDTQALGNSPEKYDSNKLFGVNGQSAHPLTDSNGDVWNIGFTFFPGLKYQVVRVPNGKS</sequence>
<dbReference type="GO" id="GO:0010436">
    <property type="term" value="F:carotenoid dioxygenase activity"/>
    <property type="evidence" value="ECO:0007669"/>
    <property type="project" value="TreeGrafter"/>
</dbReference>
<dbReference type="AlphaFoldDB" id="A0A8J2K3Q7"/>
<dbReference type="Pfam" id="PF03055">
    <property type="entry name" value="RPE65"/>
    <property type="match status" value="1"/>
</dbReference>
<dbReference type="InterPro" id="IPR004294">
    <property type="entry name" value="Carotenoid_Oase"/>
</dbReference>
<evidence type="ECO:0000256" key="2">
    <source>
        <dbReference type="ARBA" id="ARBA00022723"/>
    </source>
</evidence>
<evidence type="ECO:0000256" key="4">
    <source>
        <dbReference type="ARBA" id="ARBA00023004"/>
    </source>
</evidence>
<comment type="cofactor">
    <cofactor evidence="5">
        <name>Fe(2+)</name>
        <dbReference type="ChEBI" id="CHEBI:29033"/>
    </cofactor>
    <text evidence="5">Binds 1 Fe(2+) ion per subunit.</text>
</comment>
<evidence type="ECO:0000256" key="3">
    <source>
        <dbReference type="ARBA" id="ARBA00023002"/>
    </source>
</evidence>
<keyword evidence="3" id="KW-0560">Oxidoreductase</keyword>
<evidence type="ECO:0000313" key="7">
    <source>
        <dbReference type="Proteomes" id="UP000708208"/>
    </source>
</evidence>